<organism evidence="9 10">
    <name type="scientific">Taxus chinensis</name>
    <name type="common">Chinese yew</name>
    <name type="synonym">Taxus wallichiana var. chinensis</name>
    <dbReference type="NCBI Taxonomy" id="29808"/>
    <lineage>
        <taxon>Eukaryota</taxon>
        <taxon>Viridiplantae</taxon>
        <taxon>Streptophyta</taxon>
        <taxon>Embryophyta</taxon>
        <taxon>Tracheophyta</taxon>
        <taxon>Spermatophyta</taxon>
        <taxon>Pinopsida</taxon>
        <taxon>Pinidae</taxon>
        <taxon>Conifers II</taxon>
        <taxon>Cupressales</taxon>
        <taxon>Taxaceae</taxon>
        <taxon>Taxus</taxon>
    </lineage>
</organism>
<feature type="transmembrane region" description="Helical" evidence="8">
    <location>
        <begin position="146"/>
        <end position="169"/>
    </location>
</feature>
<dbReference type="InterPro" id="IPR018227">
    <property type="entry name" value="Amino_acid_transport_2"/>
</dbReference>
<comment type="subcellular location">
    <subcellularLocation>
        <location evidence="1">Cell inner membrane</location>
        <topology evidence="1">Multi-pass membrane protein</topology>
    </subcellularLocation>
</comment>
<evidence type="ECO:0000256" key="3">
    <source>
        <dbReference type="ARBA" id="ARBA00022475"/>
    </source>
</evidence>
<dbReference type="Proteomes" id="UP000824469">
    <property type="component" value="Unassembled WGS sequence"/>
</dbReference>
<keyword evidence="3" id="KW-1003">Cell membrane</keyword>
<sequence>MVILKNVALPRNSLFSTFQTRPTRPIKGWKVRWSTSHLTIFMIDEGKDNGLKENLTTNHNSLDMKQTPSESIGRFDKGCDLGDGPRVPDLEFLEALSTEPFACDNDMTEQPTSNKKGTLIGAISLITGTCIGSGILALPASTAPAGFIPSAVSMVICWGFLVFEALLLAEVNVTLLKQQDPSHSKKHESEVISLRTMAEKTLGKWGGNVSTISYIFLSYTIMVAYITKSGEILSYIFRIPASIAGALFACTFGILLLVGGTKLTDKVNQLLAACLIGEPS</sequence>
<evidence type="ECO:0000256" key="6">
    <source>
        <dbReference type="ARBA" id="ARBA00022989"/>
    </source>
</evidence>
<evidence type="ECO:0000256" key="5">
    <source>
        <dbReference type="ARBA" id="ARBA00022692"/>
    </source>
</evidence>
<protein>
    <recommendedName>
        <fullName evidence="11">Tryptophan/tyrosine permease</fullName>
    </recommendedName>
</protein>
<dbReference type="PANTHER" id="PTHR32195">
    <property type="entry name" value="OS07G0662800 PROTEIN"/>
    <property type="match status" value="1"/>
</dbReference>
<feature type="transmembrane region" description="Helical" evidence="8">
    <location>
        <begin position="119"/>
        <end position="140"/>
    </location>
</feature>
<dbReference type="Pfam" id="PF03222">
    <property type="entry name" value="Trp_Tyr_perm"/>
    <property type="match status" value="1"/>
</dbReference>
<evidence type="ECO:0000256" key="7">
    <source>
        <dbReference type="ARBA" id="ARBA00023136"/>
    </source>
</evidence>
<keyword evidence="6 8" id="KW-1133">Transmembrane helix</keyword>
<feature type="transmembrane region" description="Helical" evidence="8">
    <location>
        <begin position="205"/>
        <end position="226"/>
    </location>
</feature>
<keyword evidence="2" id="KW-0813">Transport</keyword>
<accession>A0AA38BP99</accession>
<dbReference type="Gene3D" id="1.20.1740.10">
    <property type="entry name" value="Amino acid/polyamine transporter I"/>
    <property type="match status" value="1"/>
</dbReference>
<evidence type="ECO:0000313" key="10">
    <source>
        <dbReference type="Proteomes" id="UP000824469"/>
    </source>
</evidence>
<evidence type="ECO:0000256" key="4">
    <source>
        <dbReference type="ARBA" id="ARBA00022519"/>
    </source>
</evidence>
<dbReference type="GO" id="GO:0003333">
    <property type="term" value="P:amino acid transmembrane transport"/>
    <property type="evidence" value="ECO:0007669"/>
    <property type="project" value="InterPro"/>
</dbReference>
<evidence type="ECO:0000256" key="1">
    <source>
        <dbReference type="ARBA" id="ARBA00004429"/>
    </source>
</evidence>
<keyword evidence="4" id="KW-0997">Cell inner membrane</keyword>
<dbReference type="AlphaFoldDB" id="A0AA38BP99"/>
<dbReference type="PANTHER" id="PTHR32195:SF24">
    <property type="entry name" value="TRYPTOPHAN OR TYROSINE TRANSPORTER PROTEIN"/>
    <property type="match status" value="1"/>
</dbReference>
<gene>
    <name evidence="9" type="ORF">KI387_032417</name>
</gene>
<dbReference type="EMBL" id="JAHRHJ020003813">
    <property type="protein sequence ID" value="KAH9288300.1"/>
    <property type="molecule type" value="Genomic_DNA"/>
</dbReference>
<evidence type="ECO:0000313" key="9">
    <source>
        <dbReference type="EMBL" id="KAH9288300.1"/>
    </source>
</evidence>
<reference evidence="9 10" key="1">
    <citation type="journal article" date="2021" name="Nat. Plants">
        <title>The Taxus genome provides insights into paclitaxel biosynthesis.</title>
        <authorList>
            <person name="Xiong X."/>
            <person name="Gou J."/>
            <person name="Liao Q."/>
            <person name="Li Y."/>
            <person name="Zhou Q."/>
            <person name="Bi G."/>
            <person name="Li C."/>
            <person name="Du R."/>
            <person name="Wang X."/>
            <person name="Sun T."/>
            <person name="Guo L."/>
            <person name="Liang H."/>
            <person name="Lu P."/>
            <person name="Wu Y."/>
            <person name="Zhang Z."/>
            <person name="Ro D.K."/>
            <person name="Shang Y."/>
            <person name="Huang S."/>
            <person name="Yan J."/>
        </authorList>
    </citation>
    <scope>NUCLEOTIDE SEQUENCE [LARGE SCALE GENOMIC DNA]</scope>
    <source>
        <strain evidence="9">Ta-2019</strain>
    </source>
</reference>
<proteinExistence type="predicted"/>
<comment type="caution">
    <text evidence="9">The sequence shown here is derived from an EMBL/GenBank/DDBJ whole genome shotgun (WGS) entry which is preliminary data.</text>
</comment>
<feature type="transmembrane region" description="Helical" evidence="8">
    <location>
        <begin position="232"/>
        <end position="258"/>
    </location>
</feature>
<name>A0AA38BP99_TAXCH</name>
<evidence type="ECO:0008006" key="11">
    <source>
        <dbReference type="Google" id="ProtNLM"/>
    </source>
</evidence>
<keyword evidence="10" id="KW-1185">Reference proteome</keyword>
<keyword evidence="7 8" id="KW-0472">Membrane</keyword>
<evidence type="ECO:0000256" key="2">
    <source>
        <dbReference type="ARBA" id="ARBA00022448"/>
    </source>
</evidence>
<evidence type="ECO:0000256" key="8">
    <source>
        <dbReference type="SAM" id="Phobius"/>
    </source>
</evidence>
<keyword evidence="5 8" id="KW-0812">Transmembrane</keyword>
<dbReference type="GO" id="GO:0005886">
    <property type="term" value="C:plasma membrane"/>
    <property type="evidence" value="ECO:0007669"/>
    <property type="project" value="UniProtKB-SubCell"/>
</dbReference>